<evidence type="ECO:0000259" key="2">
    <source>
        <dbReference type="PROSITE" id="PS01148"/>
    </source>
</evidence>
<dbReference type="PANTHER" id="PTHR33279:SF2">
    <property type="entry name" value="SULFUR CARRIER PROTEIN TUSA"/>
    <property type="match status" value="1"/>
</dbReference>
<dbReference type="PROSITE" id="PS01148">
    <property type="entry name" value="UPF0033"/>
    <property type="match status" value="1"/>
</dbReference>
<dbReference type="InterPro" id="IPR036868">
    <property type="entry name" value="TusA-like_sf"/>
</dbReference>
<dbReference type="Proteomes" id="UP000237839">
    <property type="component" value="Unassembled WGS sequence"/>
</dbReference>
<dbReference type="AlphaFoldDB" id="A0A2S9H4Y8"/>
<keyword evidence="4" id="KW-1185">Reference proteome</keyword>
<name>A0A2S9H4Y8_9BURK</name>
<dbReference type="EMBL" id="PUGF01000001">
    <property type="protein sequence ID" value="PRC95001.1"/>
    <property type="molecule type" value="Genomic_DNA"/>
</dbReference>
<evidence type="ECO:0000313" key="3">
    <source>
        <dbReference type="EMBL" id="PRC95001.1"/>
    </source>
</evidence>
<comment type="similarity">
    <text evidence="1">Belongs to the sulfur carrier protein TusA family.</text>
</comment>
<proteinExistence type="inferred from homology"/>
<dbReference type="OrthoDB" id="9797551at2"/>
<reference evidence="3 4" key="1">
    <citation type="submission" date="2018-02" db="EMBL/GenBank/DDBJ databases">
        <title>Solimicrobium silvestre gen. nov., sp. nov., isolated from alpine forest soil.</title>
        <authorList>
            <person name="Margesin R."/>
            <person name="Albuquerque L."/>
            <person name="Zhang D.-C."/>
            <person name="Froufe H.J.C."/>
            <person name="Severino R."/>
            <person name="Roxo I."/>
            <person name="Egas C."/>
            <person name="Da Costa M.S."/>
        </authorList>
    </citation>
    <scope>NUCLEOTIDE SEQUENCE [LARGE SCALE GENOMIC DNA]</scope>
    <source>
        <strain evidence="3 4">S20-91</strain>
    </source>
</reference>
<dbReference type="SUPFAM" id="SSF64307">
    <property type="entry name" value="SirA-like"/>
    <property type="match status" value="1"/>
</dbReference>
<sequence>MHFNKELDARGLNCPLPILKAKKALAEMLSGEILHVISTDPGSIRDFQAFSKQTGNELIAHEEHLQEYEYYIKRK</sequence>
<evidence type="ECO:0000256" key="1">
    <source>
        <dbReference type="ARBA" id="ARBA00008984"/>
    </source>
</evidence>
<dbReference type="Gene3D" id="3.30.110.40">
    <property type="entry name" value="TusA-like domain"/>
    <property type="match status" value="1"/>
</dbReference>
<protein>
    <submittedName>
        <fullName evidence="3">Putative redox protein regulator of disulfide bond formation</fullName>
    </submittedName>
</protein>
<dbReference type="Pfam" id="PF01206">
    <property type="entry name" value="TusA"/>
    <property type="match status" value="1"/>
</dbReference>
<gene>
    <name evidence="3" type="ORF">S2091_0196</name>
</gene>
<dbReference type="RefSeq" id="WP_105529910.1">
    <property type="nucleotide sequence ID" value="NZ_PUGF01000001.1"/>
</dbReference>
<accession>A0A2S9H4Y8</accession>
<dbReference type="CDD" id="cd00291">
    <property type="entry name" value="SirA_YedF_YeeD"/>
    <property type="match status" value="1"/>
</dbReference>
<comment type="caution">
    <text evidence="3">The sequence shown here is derived from an EMBL/GenBank/DDBJ whole genome shotgun (WGS) entry which is preliminary data.</text>
</comment>
<dbReference type="InterPro" id="IPR001455">
    <property type="entry name" value="TusA-like"/>
</dbReference>
<dbReference type="PANTHER" id="PTHR33279">
    <property type="entry name" value="SULFUR CARRIER PROTEIN YEDF-RELATED"/>
    <property type="match status" value="1"/>
</dbReference>
<evidence type="ECO:0000313" key="4">
    <source>
        <dbReference type="Proteomes" id="UP000237839"/>
    </source>
</evidence>
<feature type="domain" description="UPF0033" evidence="2">
    <location>
        <begin position="7"/>
        <end position="31"/>
    </location>
</feature>
<organism evidence="3 4">
    <name type="scientific">Solimicrobium silvestre</name>
    <dbReference type="NCBI Taxonomy" id="2099400"/>
    <lineage>
        <taxon>Bacteria</taxon>
        <taxon>Pseudomonadati</taxon>
        <taxon>Pseudomonadota</taxon>
        <taxon>Betaproteobacteria</taxon>
        <taxon>Burkholderiales</taxon>
        <taxon>Oxalobacteraceae</taxon>
        <taxon>Solimicrobium</taxon>
    </lineage>
</organism>